<comment type="cofactor">
    <cofactor evidence="1">
        <name>heme</name>
        <dbReference type="ChEBI" id="CHEBI:30413"/>
    </cofactor>
</comment>
<keyword evidence="10" id="KW-0472">Membrane</keyword>
<dbReference type="SUPFAM" id="SSF48264">
    <property type="entry name" value="Cytochrome P450"/>
    <property type="match status" value="1"/>
</dbReference>
<evidence type="ECO:0000256" key="4">
    <source>
        <dbReference type="ARBA" id="ARBA00010617"/>
    </source>
</evidence>
<dbReference type="PANTHER" id="PTHR24286:SF349">
    <property type="entry name" value="CYTOCHROME P450 716A1-RELATED"/>
    <property type="match status" value="1"/>
</dbReference>
<protein>
    <recommendedName>
        <fullName evidence="13">Cytochrome P450</fullName>
    </recommendedName>
</protein>
<gene>
    <name evidence="11" type="ORF">JRO89_XS02G0199500</name>
</gene>
<evidence type="ECO:0000256" key="7">
    <source>
        <dbReference type="ARBA" id="ARBA00023002"/>
    </source>
</evidence>
<evidence type="ECO:0000313" key="11">
    <source>
        <dbReference type="EMBL" id="KAH7575704.1"/>
    </source>
</evidence>
<keyword evidence="6" id="KW-0479">Metal-binding</keyword>
<dbReference type="PANTHER" id="PTHR24286">
    <property type="entry name" value="CYTOCHROME P450 26"/>
    <property type="match status" value="1"/>
</dbReference>
<organism evidence="11 12">
    <name type="scientific">Xanthoceras sorbifolium</name>
    <dbReference type="NCBI Taxonomy" id="99658"/>
    <lineage>
        <taxon>Eukaryota</taxon>
        <taxon>Viridiplantae</taxon>
        <taxon>Streptophyta</taxon>
        <taxon>Embryophyta</taxon>
        <taxon>Tracheophyta</taxon>
        <taxon>Spermatophyta</taxon>
        <taxon>Magnoliopsida</taxon>
        <taxon>eudicotyledons</taxon>
        <taxon>Gunneridae</taxon>
        <taxon>Pentapetalae</taxon>
        <taxon>rosids</taxon>
        <taxon>malvids</taxon>
        <taxon>Sapindales</taxon>
        <taxon>Sapindaceae</taxon>
        <taxon>Xanthoceroideae</taxon>
        <taxon>Xanthoceras</taxon>
    </lineage>
</organism>
<keyword evidence="12" id="KW-1185">Reference proteome</keyword>
<dbReference type="Proteomes" id="UP000827721">
    <property type="component" value="Unassembled WGS sequence"/>
</dbReference>
<evidence type="ECO:0000313" key="12">
    <source>
        <dbReference type="Proteomes" id="UP000827721"/>
    </source>
</evidence>
<sequence>MKSKKPGELLNWDDIQKVKYYWNVSCEVIRLSPPSQGSFREALNDFVFNGFSIPKGWKVSKAGSVHSTHKNPEYFPNTQNFDPTRFEGNRPAPYMFVPFEGRPKMCIGKEYVRL</sequence>
<reference evidence="11 12" key="1">
    <citation type="submission" date="2021-02" db="EMBL/GenBank/DDBJ databases">
        <title>Plant Genome Project.</title>
        <authorList>
            <person name="Zhang R.-G."/>
        </authorList>
    </citation>
    <scope>NUCLEOTIDE SEQUENCE [LARGE SCALE GENOMIC DNA]</scope>
    <source>
        <tissue evidence="11">Leaves</tissue>
    </source>
</reference>
<evidence type="ECO:0008006" key="13">
    <source>
        <dbReference type="Google" id="ProtNLM"/>
    </source>
</evidence>
<evidence type="ECO:0000256" key="9">
    <source>
        <dbReference type="ARBA" id="ARBA00023033"/>
    </source>
</evidence>
<accession>A0ABQ8IG93</accession>
<dbReference type="Pfam" id="PF00067">
    <property type="entry name" value="p450"/>
    <property type="match status" value="1"/>
</dbReference>
<dbReference type="Gene3D" id="1.10.630.10">
    <property type="entry name" value="Cytochrome P450"/>
    <property type="match status" value="1"/>
</dbReference>
<keyword evidence="8" id="KW-0408">Iron</keyword>
<evidence type="ECO:0000256" key="10">
    <source>
        <dbReference type="ARBA" id="ARBA00023136"/>
    </source>
</evidence>
<evidence type="ECO:0000256" key="2">
    <source>
        <dbReference type="ARBA" id="ARBA00004370"/>
    </source>
</evidence>
<dbReference type="EMBL" id="JAFEMO010000002">
    <property type="protein sequence ID" value="KAH7575704.1"/>
    <property type="molecule type" value="Genomic_DNA"/>
</dbReference>
<evidence type="ECO:0000256" key="6">
    <source>
        <dbReference type="ARBA" id="ARBA00022723"/>
    </source>
</evidence>
<keyword evidence="5" id="KW-0349">Heme</keyword>
<comment type="similarity">
    <text evidence="4">Belongs to the cytochrome P450 family.</text>
</comment>
<name>A0ABQ8IG93_9ROSI</name>
<comment type="pathway">
    <text evidence="3">Secondary metabolite biosynthesis; terpenoid biosynthesis.</text>
</comment>
<dbReference type="InterPro" id="IPR001128">
    <property type="entry name" value="Cyt_P450"/>
</dbReference>
<evidence type="ECO:0000256" key="1">
    <source>
        <dbReference type="ARBA" id="ARBA00001971"/>
    </source>
</evidence>
<evidence type="ECO:0000256" key="8">
    <source>
        <dbReference type="ARBA" id="ARBA00023004"/>
    </source>
</evidence>
<evidence type="ECO:0000256" key="3">
    <source>
        <dbReference type="ARBA" id="ARBA00004721"/>
    </source>
</evidence>
<keyword evidence="9" id="KW-0503">Monooxygenase</keyword>
<proteinExistence type="inferred from homology"/>
<keyword evidence="7" id="KW-0560">Oxidoreductase</keyword>
<evidence type="ECO:0000256" key="5">
    <source>
        <dbReference type="ARBA" id="ARBA00022617"/>
    </source>
</evidence>
<comment type="subcellular location">
    <subcellularLocation>
        <location evidence="2">Membrane</location>
    </subcellularLocation>
</comment>
<dbReference type="InterPro" id="IPR036396">
    <property type="entry name" value="Cyt_P450_sf"/>
</dbReference>
<comment type="caution">
    <text evidence="11">The sequence shown here is derived from an EMBL/GenBank/DDBJ whole genome shotgun (WGS) entry which is preliminary data.</text>
</comment>